<dbReference type="InterPro" id="IPR020557">
    <property type="entry name" value="Fumarate_lyase_CS"/>
</dbReference>
<dbReference type="PANTHER" id="PTHR11444:SF22">
    <property type="entry name" value="FUMARATE HYDRATASE CLASS II"/>
    <property type="match status" value="1"/>
</dbReference>
<dbReference type="HOGENOM" id="CLU_021594_4_1_0"/>
<feature type="binding site" evidence="5">
    <location>
        <begin position="138"/>
        <end position="140"/>
    </location>
    <ligand>
        <name>substrate</name>
    </ligand>
</feature>
<sequence>MEYRIEKDSMGELKVPADAYYGAQTARAVENFPISGLRFPRTFIQAMGAIKHAAASVNLELGLLDEERARAILQAAEEVIEGKLDDQFVVDVFQTGSGTSTNMNTNEVIAGRANEILTGRRGGKEPVHPNDHVNYGQSSNDTIPTAIHVSLAVEVNEKLLPALRHLHRALLDKAKAWDDVVKIGRTHLMDATPIRMGQEASGWARQVELAIERIESTLPRVYELAQGGTAVGTGINTHPEFGRRVAEKLAARFGMPFREATNHFEAQHSKDAAVELAGQLATVATGLIKVANDIRWLSSGPRCGIAEIKLPAVQPGSSIMPGKVNPVMAEALMMVCTQVIGNATTVQVANTHGNLDLNVMMPVIARNLLESITFLANAVRVFTDKAVVGMEADREKAASYVEWSLAMVTSLAPVIGYDRAAQIAKKAVAEGKTVREVCLEEQVLPEDELNAILDPWKMTEPGIPGR</sequence>
<dbReference type="FunFam" id="1.20.200.10:FF:000001">
    <property type="entry name" value="Fumarate hydratase, mitochondrial"/>
    <property type="match status" value="1"/>
</dbReference>
<feature type="binding site" evidence="5">
    <location>
        <begin position="97"/>
        <end position="99"/>
    </location>
    <ligand>
        <name>substrate</name>
    </ligand>
</feature>
<evidence type="ECO:0000256" key="4">
    <source>
        <dbReference type="ARBA" id="ARBA00023239"/>
    </source>
</evidence>
<reference evidence="9" key="1">
    <citation type="submission" date="2010-11" db="EMBL/GenBank/DDBJ databases">
        <title>The complete sequence of chromosome of Oceanithermus profundus DSM 14977.</title>
        <authorList>
            <consortium name="US DOE Joint Genome Institute (JGI-PGF)"/>
            <person name="Lucas S."/>
            <person name="Copeland A."/>
            <person name="Lapidus A."/>
            <person name="Bruce D."/>
            <person name="Goodwin L."/>
            <person name="Pitluck S."/>
            <person name="Kyrpides N."/>
            <person name="Mavromatis K."/>
            <person name="Pagani I."/>
            <person name="Ivanova N."/>
            <person name="Zhang X."/>
            <person name="Brettin T."/>
            <person name="Detter J.C."/>
            <person name="Tapia R."/>
            <person name="Han C."/>
            <person name="Land M."/>
            <person name="Hauser L."/>
            <person name="Markowitz V."/>
            <person name="Cheng J.-F."/>
            <person name="Hugenholtz P."/>
            <person name="Woyke T."/>
            <person name="Wu D."/>
            <person name="Tindall B."/>
            <person name="Faehnrich R."/>
            <person name="Brambilla E."/>
            <person name="Klenk H.-P."/>
            <person name="Eisen J.A."/>
        </authorList>
    </citation>
    <scope>NUCLEOTIDE SEQUENCE [LARGE SCALE GENOMIC DNA]</scope>
    <source>
        <strain evidence="9">DSM 14977 / NBRC 100410 / VKM B-2274 / 506</strain>
    </source>
</reference>
<dbReference type="HAMAP" id="MF_00743">
    <property type="entry name" value="FumaraseC"/>
    <property type="match status" value="1"/>
</dbReference>
<evidence type="ECO:0000259" key="6">
    <source>
        <dbReference type="Pfam" id="PF00206"/>
    </source>
</evidence>
<accession>E4U7G0</accession>
<feature type="site" description="Important for catalytic activity" evidence="5">
    <location>
        <position position="330"/>
    </location>
</feature>
<keyword evidence="2 5" id="KW-0963">Cytoplasm</keyword>
<feature type="binding site" evidence="5">
    <location>
        <begin position="323"/>
        <end position="325"/>
    </location>
    <ligand>
        <name>substrate</name>
    </ligand>
</feature>
<dbReference type="GO" id="GO:0006099">
    <property type="term" value="P:tricarboxylic acid cycle"/>
    <property type="evidence" value="ECO:0007669"/>
    <property type="project" value="UniProtKB-UniRule"/>
</dbReference>
<dbReference type="PANTHER" id="PTHR11444">
    <property type="entry name" value="ASPARTATEAMMONIA/ARGININOSUCCINATE/ADENYLOSUCCINATE LYASE"/>
    <property type="match status" value="1"/>
</dbReference>
<name>E4U7G0_OCEP5</name>
<comment type="similarity">
    <text evidence="1 5">Belongs to the class-II fumarase/aspartase family. Fumarase subfamily.</text>
</comment>
<feature type="active site" evidence="5">
    <location>
        <position position="317"/>
    </location>
</feature>
<dbReference type="InterPro" id="IPR008948">
    <property type="entry name" value="L-Aspartase-like"/>
</dbReference>
<dbReference type="Pfam" id="PF00206">
    <property type="entry name" value="Lyase_1"/>
    <property type="match status" value="1"/>
</dbReference>
<dbReference type="FunFam" id="1.10.275.10:FF:000001">
    <property type="entry name" value="Fumarate hydratase, mitochondrial"/>
    <property type="match status" value="1"/>
</dbReference>
<evidence type="ECO:0000256" key="2">
    <source>
        <dbReference type="ARBA" id="ARBA00022490"/>
    </source>
</evidence>
<dbReference type="CDD" id="cd01362">
    <property type="entry name" value="Fumarase_classII"/>
    <property type="match status" value="1"/>
</dbReference>
<dbReference type="KEGG" id="opr:Ocepr_0952"/>
<comment type="subunit">
    <text evidence="5">Homotetramer.</text>
</comment>
<organism evidence="8 9">
    <name type="scientific">Oceanithermus profundus (strain DSM 14977 / NBRC 100410 / VKM B-2274 / 506)</name>
    <dbReference type="NCBI Taxonomy" id="670487"/>
    <lineage>
        <taxon>Bacteria</taxon>
        <taxon>Thermotogati</taxon>
        <taxon>Deinococcota</taxon>
        <taxon>Deinococci</taxon>
        <taxon>Thermales</taxon>
        <taxon>Thermaceae</taxon>
        <taxon>Oceanithermus</taxon>
    </lineage>
</organism>
<proteinExistence type="inferred from homology"/>
<dbReference type="Gene3D" id="1.10.275.10">
    <property type="entry name" value="Fumarase/aspartase (N-terminal domain)"/>
    <property type="match status" value="1"/>
</dbReference>
<dbReference type="GO" id="GO:0005737">
    <property type="term" value="C:cytoplasm"/>
    <property type="evidence" value="ECO:0007669"/>
    <property type="project" value="UniProtKB-SubCell"/>
</dbReference>
<feature type="active site" description="Proton donor/acceptor" evidence="5">
    <location>
        <position position="187"/>
    </location>
</feature>
<feature type="binding site" evidence="5">
    <location>
        <position position="318"/>
    </location>
    <ligand>
        <name>substrate</name>
    </ligand>
</feature>
<keyword evidence="9" id="KW-1185">Reference proteome</keyword>
<dbReference type="RefSeq" id="WP_013457579.1">
    <property type="nucleotide sequence ID" value="NC_014761.1"/>
</dbReference>
<dbReference type="Proteomes" id="UP000008722">
    <property type="component" value="Chromosome"/>
</dbReference>
<keyword evidence="4 5" id="KW-0456">Lyase</keyword>
<dbReference type="SUPFAM" id="SSF48557">
    <property type="entry name" value="L-aspartase-like"/>
    <property type="match status" value="1"/>
</dbReference>
<dbReference type="GO" id="GO:0004333">
    <property type="term" value="F:fumarate hydratase activity"/>
    <property type="evidence" value="ECO:0007669"/>
    <property type="project" value="UniProtKB-UniRule"/>
</dbReference>
<evidence type="ECO:0000256" key="3">
    <source>
        <dbReference type="ARBA" id="ARBA00022532"/>
    </source>
</evidence>
<reference evidence="8 9" key="2">
    <citation type="journal article" date="2011" name="Stand. Genomic Sci.">
        <title>Complete genome sequence of Oceanithermus profundus type strain (506).</title>
        <authorList>
            <person name="Pati A."/>
            <person name="Zhang X."/>
            <person name="Lapidus A."/>
            <person name="Nolan M."/>
            <person name="Lucas S."/>
            <person name="Del Rio T.G."/>
            <person name="Tice H."/>
            <person name="Cheng J.F."/>
            <person name="Tapia R."/>
            <person name="Han C."/>
            <person name="Goodwin L."/>
            <person name="Pitluck S."/>
            <person name="Liolios K."/>
            <person name="Pagani I."/>
            <person name="Ivanova N."/>
            <person name="Mavromatis K."/>
            <person name="Chen A."/>
            <person name="Palaniappan K."/>
            <person name="Hauser L."/>
            <person name="Jeffries C.D."/>
            <person name="Brambilla E.M."/>
            <person name="Rohl A."/>
            <person name="Mwirichia R."/>
            <person name="Rohde M."/>
            <person name="Tindall B.J."/>
            <person name="Sikorski J."/>
            <person name="Wirth R."/>
            <person name="Goker M."/>
            <person name="Woyke T."/>
            <person name="Detter J.C."/>
            <person name="Bristow J."/>
            <person name="Eisen J.A."/>
            <person name="Markowitz V."/>
            <person name="Hugenholtz P."/>
            <person name="Kyrpides N.C."/>
            <person name="Klenk H.P."/>
            <person name="Land M."/>
        </authorList>
    </citation>
    <scope>NUCLEOTIDE SEQUENCE [LARGE SCALE GENOMIC DNA]</scope>
    <source>
        <strain evidence="9">DSM 14977 / NBRC 100410 / VKM B-2274 / 506</strain>
    </source>
</reference>
<feature type="domain" description="Fumarase C C-terminal" evidence="7">
    <location>
        <begin position="407"/>
        <end position="460"/>
    </location>
</feature>
<dbReference type="Gene3D" id="1.20.200.10">
    <property type="entry name" value="Fumarase/aspartase (Central domain)"/>
    <property type="match status" value="1"/>
</dbReference>
<comment type="catalytic activity">
    <reaction evidence="5">
        <text>(S)-malate = fumarate + H2O</text>
        <dbReference type="Rhea" id="RHEA:12460"/>
        <dbReference type="ChEBI" id="CHEBI:15377"/>
        <dbReference type="ChEBI" id="CHEBI:15589"/>
        <dbReference type="ChEBI" id="CHEBI:29806"/>
        <dbReference type="EC" id="4.2.1.2"/>
    </reaction>
</comment>
<dbReference type="STRING" id="670487.Ocepr_0952"/>
<evidence type="ECO:0000313" key="9">
    <source>
        <dbReference type="Proteomes" id="UP000008722"/>
    </source>
</evidence>
<evidence type="ECO:0000259" key="7">
    <source>
        <dbReference type="Pfam" id="PF10415"/>
    </source>
</evidence>
<dbReference type="Pfam" id="PF10415">
    <property type="entry name" value="FumaraseC_C"/>
    <property type="match status" value="1"/>
</dbReference>
<dbReference type="SMR" id="E4U7G0"/>
<evidence type="ECO:0000256" key="5">
    <source>
        <dbReference type="HAMAP-Rule" id="MF_00743"/>
    </source>
</evidence>
<dbReference type="PRINTS" id="PR00149">
    <property type="entry name" value="FUMRATELYASE"/>
</dbReference>
<comment type="pathway">
    <text evidence="5">Carbohydrate metabolism; tricarboxylic acid cycle; (S)-malate from fumarate: step 1/1.</text>
</comment>
<feature type="binding site" description="in site B" evidence="5">
    <location>
        <begin position="128"/>
        <end position="131"/>
    </location>
    <ligand>
        <name>substrate</name>
    </ligand>
</feature>
<evidence type="ECO:0000256" key="1">
    <source>
        <dbReference type="ARBA" id="ARBA00009084"/>
    </source>
</evidence>
<dbReference type="PROSITE" id="PS00163">
    <property type="entry name" value="FUMARATE_LYASES"/>
    <property type="match status" value="1"/>
</dbReference>
<dbReference type="InterPro" id="IPR000362">
    <property type="entry name" value="Fumarate_lyase_fam"/>
</dbReference>
<dbReference type="InterPro" id="IPR022761">
    <property type="entry name" value="Fumarate_lyase_N"/>
</dbReference>
<dbReference type="EC" id="4.2.1.2" evidence="5"/>
<dbReference type="AlphaFoldDB" id="E4U7G0"/>
<dbReference type="OrthoDB" id="9802809at2"/>
<dbReference type="UniPathway" id="UPA00223">
    <property type="reaction ID" value="UER01007"/>
</dbReference>
<gene>
    <name evidence="5" type="primary">fumC</name>
    <name evidence="8" type="ordered locus">Ocepr_0952</name>
</gene>
<evidence type="ECO:0000313" key="8">
    <source>
        <dbReference type="EMBL" id="ADR36409.1"/>
    </source>
</evidence>
<feature type="domain" description="Fumarate lyase N-terminal" evidence="6">
    <location>
        <begin position="11"/>
        <end position="341"/>
    </location>
</feature>
<keyword evidence="3 5" id="KW-0816">Tricarboxylic acid cycle</keyword>
<dbReference type="EMBL" id="CP002361">
    <property type="protein sequence ID" value="ADR36409.1"/>
    <property type="molecule type" value="Genomic_DNA"/>
</dbReference>
<comment type="function">
    <text evidence="5">Involved in the TCA cycle. Catalyzes the stereospecific interconversion of fumarate to L-malate.</text>
</comment>
<feature type="binding site" evidence="5">
    <location>
        <position position="186"/>
    </location>
    <ligand>
        <name>substrate</name>
    </ligand>
</feature>
<dbReference type="eggNOG" id="COG0114">
    <property type="taxonomic scope" value="Bacteria"/>
</dbReference>
<dbReference type="Gene3D" id="1.10.40.30">
    <property type="entry name" value="Fumarase/aspartase (C-terminal domain)"/>
    <property type="match status" value="1"/>
</dbReference>
<protein>
    <recommendedName>
        <fullName evidence="5">Fumarate hydratase class II</fullName>
        <shortName evidence="5">Fumarase C</shortName>
        <ecNumber evidence="5">4.2.1.2</ecNumber>
    </recommendedName>
    <alternativeName>
        <fullName evidence="5">Aerobic fumarase</fullName>
    </alternativeName>
    <alternativeName>
        <fullName evidence="5">Iron-independent fumarase</fullName>
    </alternativeName>
</protein>
<dbReference type="GO" id="GO:0006106">
    <property type="term" value="P:fumarate metabolic process"/>
    <property type="evidence" value="ECO:0007669"/>
    <property type="project" value="InterPro"/>
</dbReference>
<dbReference type="InterPro" id="IPR024083">
    <property type="entry name" value="Fumarase/histidase_N"/>
</dbReference>
<dbReference type="InterPro" id="IPR005677">
    <property type="entry name" value="Fum_hydII"/>
</dbReference>
<comment type="miscellaneous">
    <text evidence="5">There are 2 substrate-binding sites: the catalytic A site, and the non-catalytic B site that may play a role in the transfer of substrate or product between the active site and the solvent. Alternatively, the B site may bind allosteric effectors.</text>
</comment>
<dbReference type="InterPro" id="IPR018951">
    <property type="entry name" value="Fumarase_C_C"/>
</dbReference>
<dbReference type="PRINTS" id="PR00145">
    <property type="entry name" value="ARGSUCLYASE"/>
</dbReference>
<dbReference type="NCBIfam" id="NF008909">
    <property type="entry name" value="PRK12273.1"/>
    <property type="match status" value="1"/>
</dbReference>
<comment type="subcellular location">
    <subcellularLocation>
        <location evidence="5">Cytoplasm</location>
    </subcellularLocation>
</comment>
<dbReference type="FunFam" id="1.10.40.30:FF:000002">
    <property type="entry name" value="Fumarate hydratase class II"/>
    <property type="match status" value="1"/>
</dbReference>